<dbReference type="InterPro" id="IPR000944">
    <property type="entry name" value="Tscrpt_reg_Rrf2"/>
</dbReference>
<gene>
    <name evidence="1" type="primary">ywnA</name>
    <name evidence="1" type="ORF">AMURIS_03067</name>
</gene>
<dbReference type="AlphaFoldDB" id="A0A2K4ZIQ4"/>
<sequence>MKYSTKLSDAVHIMAFIAIHQEYDLSSAVIADSIQTNPAFVRQIMMKLKKAGLMSSVNGHAKPSLAKPAEEITLLDIYKAVEGNKPLLHLDTHTNPECGVGINIQLALQEYYNEIQKGTETHMSGISLQDIIGLYRKKAGQTDC</sequence>
<dbReference type="GO" id="GO:0003700">
    <property type="term" value="F:DNA-binding transcription factor activity"/>
    <property type="evidence" value="ECO:0007669"/>
    <property type="project" value="TreeGrafter"/>
</dbReference>
<dbReference type="InterPro" id="IPR036388">
    <property type="entry name" value="WH-like_DNA-bd_sf"/>
</dbReference>
<dbReference type="PANTHER" id="PTHR33221:SF15">
    <property type="entry name" value="HTH-TYPE TRANSCRIPTIONAL REGULATOR YWGB-RELATED"/>
    <property type="match status" value="1"/>
</dbReference>
<dbReference type="PANTHER" id="PTHR33221">
    <property type="entry name" value="WINGED HELIX-TURN-HELIX TRANSCRIPTIONAL REGULATOR, RRF2 FAMILY"/>
    <property type="match status" value="1"/>
</dbReference>
<dbReference type="EMBL" id="OFSM01000015">
    <property type="protein sequence ID" value="SOY30340.1"/>
    <property type="molecule type" value="Genomic_DNA"/>
</dbReference>
<dbReference type="PROSITE" id="PS51197">
    <property type="entry name" value="HTH_RRF2_2"/>
    <property type="match status" value="1"/>
</dbReference>
<dbReference type="SUPFAM" id="SSF46785">
    <property type="entry name" value="Winged helix' DNA-binding domain"/>
    <property type="match status" value="1"/>
</dbReference>
<evidence type="ECO:0000313" key="2">
    <source>
        <dbReference type="Proteomes" id="UP000236311"/>
    </source>
</evidence>
<evidence type="ECO:0000313" key="1">
    <source>
        <dbReference type="EMBL" id="SOY30340.1"/>
    </source>
</evidence>
<dbReference type="OrthoDB" id="213028at2"/>
<dbReference type="Pfam" id="PF02082">
    <property type="entry name" value="Rrf2"/>
    <property type="match status" value="1"/>
</dbReference>
<dbReference type="GO" id="GO:0005829">
    <property type="term" value="C:cytosol"/>
    <property type="evidence" value="ECO:0007669"/>
    <property type="project" value="TreeGrafter"/>
</dbReference>
<dbReference type="Gene3D" id="1.10.10.10">
    <property type="entry name" value="Winged helix-like DNA-binding domain superfamily/Winged helix DNA-binding domain"/>
    <property type="match status" value="1"/>
</dbReference>
<dbReference type="InterPro" id="IPR036390">
    <property type="entry name" value="WH_DNA-bd_sf"/>
</dbReference>
<dbReference type="RefSeq" id="WP_103240385.1">
    <property type="nucleotide sequence ID" value="NZ_JANJZD010000015.1"/>
</dbReference>
<reference evidence="1 2" key="1">
    <citation type="submission" date="2018-01" db="EMBL/GenBank/DDBJ databases">
        <authorList>
            <person name="Gaut B.S."/>
            <person name="Morton B.R."/>
            <person name="Clegg M.T."/>
            <person name="Duvall M.R."/>
        </authorList>
    </citation>
    <scope>NUCLEOTIDE SEQUENCE [LARGE SCALE GENOMIC DNA]</scope>
    <source>
        <strain evidence="1">GP69</strain>
    </source>
</reference>
<name>A0A2K4ZIQ4_9FIRM</name>
<proteinExistence type="predicted"/>
<organism evidence="1 2">
    <name type="scientific">Acetatifactor muris</name>
    <dbReference type="NCBI Taxonomy" id="879566"/>
    <lineage>
        <taxon>Bacteria</taxon>
        <taxon>Bacillati</taxon>
        <taxon>Bacillota</taxon>
        <taxon>Clostridia</taxon>
        <taxon>Lachnospirales</taxon>
        <taxon>Lachnospiraceae</taxon>
        <taxon>Acetatifactor</taxon>
    </lineage>
</organism>
<accession>A0A2K4ZIQ4</accession>
<keyword evidence="2" id="KW-1185">Reference proteome</keyword>
<protein>
    <submittedName>
        <fullName evidence="1">HTH-type transcriptional regulator YwnA</fullName>
    </submittedName>
</protein>
<dbReference type="Proteomes" id="UP000236311">
    <property type="component" value="Unassembled WGS sequence"/>
</dbReference>